<protein>
    <submittedName>
        <fullName evidence="2">Uncharacterized protein</fullName>
    </submittedName>
</protein>
<feature type="region of interest" description="Disordered" evidence="1">
    <location>
        <begin position="52"/>
        <end position="75"/>
    </location>
</feature>
<dbReference type="EMBL" id="BMWD01000060">
    <property type="protein sequence ID" value="GGX99615.1"/>
    <property type="molecule type" value="Genomic_DNA"/>
</dbReference>
<accession>A0A918NWB5</accession>
<reference evidence="2" key="1">
    <citation type="journal article" date="2014" name="Int. J. Syst. Evol. Microbiol.">
        <title>Complete genome sequence of Corynebacterium casei LMG S-19264T (=DSM 44701T), isolated from a smear-ripened cheese.</title>
        <authorList>
            <consortium name="US DOE Joint Genome Institute (JGI-PGF)"/>
            <person name="Walter F."/>
            <person name="Albersmeier A."/>
            <person name="Kalinowski J."/>
            <person name="Ruckert C."/>
        </authorList>
    </citation>
    <scope>NUCLEOTIDE SEQUENCE</scope>
    <source>
        <strain evidence="2">JCM 4956</strain>
    </source>
</reference>
<evidence type="ECO:0000313" key="2">
    <source>
        <dbReference type="EMBL" id="GGX99615.1"/>
    </source>
</evidence>
<keyword evidence="3" id="KW-1185">Reference proteome</keyword>
<evidence type="ECO:0000256" key="1">
    <source>
        <dbReference type="SAM" id="MobiDB-lite"/>
    </source>
</evidence>
<sequence length="75" mass="6932">MVAVDGGEEAVEAGPLAGDGVVVVAVGFPAGEHDFGDAGAVDEFFGDGGGEWGGGAGWGGASWGSGGAVRVPGGG</sequence>
<dbReference type="AlphaFoldDB" id="A0A918NWB5"/>
<comment type="caution">
    <text evidence="2">The sequence shown here is derived from an EMBL/GenBank/DDBJ whole genome shotgun (WGS) entry which is preliminary data.</text>
</comment>
<name>A0A918NWB5_9ACTN</name>
<gene>
    <name evidence="2" type="ORF">GCM10010515_77130</name>
</gene>
<dbReference type="Proteomes" id="UP000645555">
    <property type="component" value="Unassembled WGS sequence"/>
</dbReference>
<evidence type="ECO:0000313" key="3">
    <source>
        <dbReference type="Proteomes" id="UP000645555"/>
    </source>
</evidence>
<reference evidence="2" key="2">
    <citation type="submission" date="2020-09" db="EMBL/GenBank/DDBJ databases">
        <authorList>
            <person name="Sun Q."/>
            <person name="Ohkuma M."/>
        </authorList>
    </citation>
    <scope>NUCLEOTIDE SEQUENCE</scope>
    <source>
        <strain evidence="2">JCM 4956</strain>
    </source>
</reference>
<organism evidence="2 3">
    <name type="scientific">Streptomyces fructofermentans</name>
    <dbReference type="NCBI Taxonomy" id="152141"/>
    <lineage>
        <taxon>Bacteria</taxon>
        <taxon>Bacillati</taxon>
        <taxon>Actinomycetota</taxon>
        <taxon>Actinomycetes</taxon>
        <taxon>Kitasatosporales</taxon>
        <taxon>Streptomycetaceae</taxon>
        <taxon>Streptomyces</taxon>
    </lineage>
</organism>
<proteinExistence type="predicted"/>